<dbReference type="EMBL" id="JACCBF010000001">
    <property type="protein sequence ID" value="NYD33790.1"/>
    <property type="molecule type" value="Genomic_DNA"/>
</dbReference>
<keyword evidence="1" id="KW-0472">Membrane</keyword>
<reference evidence="3 4" key="1">
    <citation type="submission" date="2020-07" db="EMBL/GenBank/DDBJ databases">
        <title>Sequencing the genomes of 1000 actinobacteria strains.</title>
        <authorList>
            <person name="Klenk H.-P."/>
        </authorList>
    </citation>
    <scope>NUCLEOTIDE SEQUENCE [LARGE SCALE GENOMIC DNA]</scope>
    <source>
        <strain evidence="3 4">DSM 19082</strain>
    </source>
</reference>
<keyword evidence="1" id="KW-1133">Transmembrane helix</keyword>
<keyword evidence="4" id="KW-1185">Reference proteome</keyword>
<gene>
    <name evidence="3" type="ORF">BJ958_005336</name>
</gene>
<evidence type="ECO:0000259" key="2">
    <source>
        <dbReference type="Pfam" id="PF01882"/>
    </source>
</evidence>
<dbReference type="PANTHER" id="PTHR34351">
    <property type="entry name" value="SLR1927 PROTEIN-RELATED"/>
    <property type="match status" value="1"/>
</dbReference>
<proteinExistence type="predicted"/>
<feature type="transmembrane region" description="Helical" evidence="1">
    <location>
        <begin position="29"/>
        <end position="50"/>
    </location>
</feature>
<dbReference type="Proteomes" id="UP000582231">
    <property type="component" value="Unassembled WGS sequence"/>
</dbReference>
<sequence>MGRLRGVAGRLRALLGTARRRVDPALRTLTPAGRGVLALTVVAWILGWRLGWDEMTLLAATGLVLLAICALFMIGRTNLEVRVAVEPPRVSVGESVAGSLSVVNKARTPALPFVLELPVGEGGVAFSYPLMRPGGTQEEIFVVPTEKRGVIDVGPATSVRGDPVGLFRRDLGWSDVSEIFVHPRIVPLEPLGTGLMRDLEGVTSNNVSMSDLAFHALREYTPGDDLRHVHWRSSARHGKLLVRQFLDTRRSHLTIVVDSRPGSYRSDDDYETAVSVAGSLLVRALLDEYDASFASGRHAASKVVGKAVLDACARAEPSPETLVSVAREANRLAPDTSFAVLVSGPFTDFVELQRAAGQFGIDVAKAAVRVDHELTPAVRTAGDLPLLTLGRLEELAPLLHWGIG</sequence>
<evidence type="ECO:0000313" key="4">
    <source>
        <dbReference type="Proteomes" id="UP000582231"/>
    </source>
</evidence>
<feature type="transmembrane region" description="Helical" evidence="1">
    <location>
        <begin position="56"/>
        <end position="74"/>
    </location>
</feature>
<protein>
    <submittedName>
        <fullName evidence="3">Uncharacterized protein (DUF58 family)</fullName>
    </submittedName>
</protein>
<comment type="caution">
    <text evidence="3">The sequence shown here is derived from an EMBL/GenBank/DDBJ whole genome shotgun (WGS) entry which is preliminary data.</text>
</comment>
<name>A0A852RY87_9ACTN</name>
<feature type="domain" description="DUF58" evidence="2">
    <location>
        <begin position="217"/>
        <end position="281"/>
    </location>
</feature>
<evidence type="ECO:0000256" key="1">
    <source>
        <dbReference type="SAM" id="Phobius"/>
    </source>
</evidence>
<organism evidence="3 4">
    <name type="scientific">Nocardioides kongjuensis</name>
    <dbReference type="NCBI Taxonomy" id="349522"/>
    <lineage>
        <taxon>Bacteria</taxon>
        <taxon>Bacillati</taxon>
        <taxon>Actinomycetota</taxon>
        <taxon>Actinomycetes</taxon>
        <taxon>Propionibacteriales</taxon>
        <taxon>Nocardioidaceae</taxon>
        <taxon>Nocardioides</taxon>
    </lineage>
</organism>
<dbReference type="InterPro" id="IPR002881">
    <property type="entry name" value="DUF58"/>
</dbReference>
<dbReference type="RefSeq" id="WP_179729785.1">
    <property type="nucleotide sequence ID" value="NZ_BAABEF010000001.1"/>
</dbReference>
<dbReference type="AlphaFoldDB" id="A0A852RY87"/>
<evidence type="ECO:0000313" key="3">
    <source>
        <dbReference type="EMBL" id="NYD33790.1"/>
    </source>
</evidence>
<accession>A0A852RY87</accession>
<dbReference type="Pfam" id="PF01882">
    <property type="entry name" value="DUF58"/>
    <property type="match status" value="1"/>
</dbReference>
<keyword evidence="1" id="KW-0812">Transmembrane</keyword>
<dbReference type="PANTHER" id="PTHR34351:SF1">
    <property type="entry name" value="SLR1927 PROTEIN"/>
    <property type="match status" value="1"/>
</dbReference>